<dbReference type="Proteomes" id="UP000601435">
    <property type="component" value="Unassembled WGS sequence"/>
</dbReference>
<dbReference type="AlphaFoldDB" id="A0A813CLN1"/>
<proteinExistence type="predicted"/>
<reference evidence="1" key="1">
    <citation type="submission" date="2021-02" db="EMBL/GenBank/DDBJ databases">
        <authorList>
            <person name="Dougan E. K."/>
            <person name="Rhodes N."/>
            <person name="Thang M."/>
            <person name="Chan C."/>
        </authorList>
    </citation>
    <scope>NUCLEOTIDE SEQUENCE</scope>
</reference>
<evidence type="ECO:0000313" key="1">
    <source>
        <dbReference type="EMBL" id="CAE7943320.1"/>
    </source>
</evidence>
<keyword evidence="2" id="KW-1185">Reference proteome</keyword>
<gene>
    <name evidence="1" type="ORF">SNEC2469_LOCUS35012</name>
</gene>
<protein>
    <submittedName>
        <fullName evidence="1">Uncharacterized protein</fullName>
    </submittedName>
</protein>
<comment type="caution">
    <text evidence="1">The sequence shown here is derived from an EMBL/GenBank/DDBJ whole genome shotgun (WGS) entry which is preliminary data.</text>
</comment>
<accession>A0A813CLN1</accession>
<name>A0A813CLN1_9DINO</name>
<sequence length="111" mass="12212">MIANGLHALTVCFWDGFDWLGEKFGTSQETRAMQARIAQLESQVTVLQELVTEVAESLHRAVDRQELQAAETRVMNSIQACCQAMSAPPTAAVYVPYAQPARAPDAWGRFG</sequence>
<dbReference type="OrthoDB" id="10336869at2759"/>
<dbReference type="EMBL" id="CAJNJA010099230">
    <property type="protein sequence ID" value="CAE7943320.1"/>
    <property type="molecule type" value="Genomic_DNA"/>
</dbReference>
<organism evidence="1 2">
    <name type="scientific">Symbiodinium necroappetens</name>
    <dbReference type="NCBI Taxonomy" id="1628268"/>
    <lineage>
        <taxon>Eukaryota</taxon>
        <taxon>Sar</taxon>
        <taxon>Alveolata</taxon>
        <taxon>Dinophyceae</taxon>
        <taxon>Suessiales</taxon>
        <taxon>Symbiodiniaceae</taxon>
        <taxon>Symbiodinium</taxon>
    </lineage>
</organism>
<evidence type="ECO:0000313" key="2">
    <source>
        <dbReference type="Proteomes" id="UP000601435"/>
    </source>
</evidence>